<sequence>MRVKTLTKDHIRVDETFKEADRRLIKIIHDPFYQLNEQLRKSYDLHGHYKTHKVKKIHKDQIPTDQEREELGPTGLVENSVTQNGIRQETPAIADHAKPAAAPTPTKKPTYLTHGPGPQVAITSQPSSPSYSTTTTKMPKAIGITTGTREKISQSWPIVTTMVNQPLPLLSLNPNIALSLPSSSTSGR</sequence>
<keyword evidence="3" id="KW-1185">Reference proteome</keyword>
<comment type="caution">
    <text evidence="2">The sequence shown here is derived from an EMBL/GenBank/DDBJ whole genome shotgun (WGS) entry which is preliminary data.</text>
</comment>
<dbReference type="AlphaFoldDB" id="A0A3D8RL51"/>
<accession>A0A3D8RL51</accession>
<feature type="compositionally biased region" description="Low complexity" evidence="1">
    <location>
        <begin position="123"/>
        <end position="136"/>
    </location>
</feature>
<name>A0A3D8RL51_9HELO</name>
<organism evidence="2 3">
    <name type="scientific">Coleophoma cylindrospora</name>
    <dbReference type="NCBI Taxonomy" id="1849047"/>
    <lineage>
        <taxon>Eukaryota</taxon>
        <taxon>Fungi</taxon>
        <taxon>Dikarya</taxon>
        <taxon>Ascomycota</taxon>
        <taxon>Pezizomycotina</taxon>
        <taxon>Leotiomycetes</taxon>
        <taxon>Helotiales</taxon>
        <taxon>Dermateaceae</taxon>
        <taxon>Coleophoma</taxon>
    </lineage>
</organism>
<evidence type="ECO:0000313" key="2">
    <source>
        <dbReference type="EMBL" id="RDW74759.1"/>
    </source>
</evidence>
<reference evidence="2 3" key="1">
    <citation type="journal article" date="2018" name="IMA Fungus">
        <title>IMA Genome-F 9: Draft genome sequence of Annulohypoxylon stygium, Aspergillus mulundensis, Berkeleyomyces basicola (syn. Thielaviopsis basicola), Ceratocystis smalleyi, two Cercospora beticola strains, Coleophoma cylindrospora, Fusarium fracticaudum, Phialophora cf. hyalina, and Morchella septimelata.</title>
        <authorList>
            <person name="Wingfield B.D."/>
            <person name="Bills G.F."/>
            <person name="Dong Y."/>
            <person name="Huang W."/>
            <person name="Nel W.J."/>
            <person name="Swalarsk-Parry B.S."/>
            <person name="Vaghefi N."/>
            <person name="Wilken P.M."/>
            <person name="An Z."/>
            <person name="de Beer Z.W."/>
            <person name="De Vos L."/>
            <person name="Chen L."/>
            <person name="Duong T.A."/>
            <person name="Gao Y."/>
            <person name="Hammerbacher A."/>
            <person name="Kikkert J.R."/>
            <person name="Li Y."/>
            <person name="Li H."/>
            <person name="Li K."/>
            <person name="Li Q."/>
            <person name="Liu X."/>
            <person name="Ma X."/>
            <person name="Naidoo K."/>
            <person name="Pethybridge S.J."/>
            <person name="Sun J."/>
            <person name="Steenkamp E.T."/>
            <person name="van der Nest M.A."/>
            <person name="van Wyk S."/>
            <person name="Wingfield M.J."/>
            <person name="Xiong C."/>
            <person name="Yue Q."/>
            <person name="Zhang X."/>
        </authorList>
    </citation>
    <scope>NUCLEOTIDE SEQUENCE [LARGE SCALE GENOMIC DNA]</scope>
    <source>
        <strain evidence="2 3">BP6252</strain>
    </source>
</reference>
<evidence type="ECO:0000313" key="3">
    <source>
        <dbReference type="Proteomes" id="UP000256645"/>
    </source>
</evidence>
<feature type="region of interest" description="Disordered" evidence="1">
    <location>
        <begin position="96"/>
        <end position="136"/>
    </location>
</feature>
<protein>
    <submittedName>
        <fullName evidence="2">Uncharacterized protein</fullName>
    </submittedName>
</protein>
<feature type="region of interest" description="Disordered" evidence="1">
    <location>
        <begin position="56"/>
        <end position="75"/>
    </location>
</feature>
<proteinExistence type="predicted"/>
<gene>
    <name evidence="2" type="ORF">BP6252_05901</name>
</gene>
<dbReference type="EMBL" id="PDLM01000006">
    <property type="protein sequence ID" value="RDW74759.1"/>
    <property type="molecule type" value="Genomic_DNA"/>
</dbReference>
<evidence type="ECO:0000256" key="1">
    <source>
        <dbReference type="SAM" id="MobiDB-lite"/>
    </source>
</evidence>
<feature type="compositionally biased region" description="Basic and acidic residues" evidence="1">
    <location>
        <begin position="59"/>
        <end position="71"/>
    </location>
</feature>
<feature type="compositionally biased region" description="Low complexity" evidence="1">
    <location>
        <begin position="99"/>
        <end position="110"/>
    </location>
</feature>
<dbReference type="Proteomes" id="UP000256645">
    <property type="component" value="Unassembled WGS sequence"/>
</dbReference>